<dbReference type="EMBL" id="FNOU01000021">
    <property type="protein sequence ID" value="SDY23058.1"/>
    <property type="molecule type" value="Genomic_DNA"/>
</dbReference>
<dbReference type="PANTHER" id="PTHR46558:SF11">
    <property type="entry name" value="HTH-TYPE TRANSCRIPTIONAL REGULATOR XRE"/>
    <property type="match status" value="1"/>
</dbReference>
<dbReference type="RefSeq" id="WP_090246490.1">
    <property type="nucleotide sequence ID" value="NZ_FNOU01000021.1"/>
</dbReference>
<protein>
    <submittedName>
        <fullName evidence="3">Transcriptional regulator, contains XRE-family HTH domain</fullName>
    </submittedName>
</protein>
<dbReference type="Gene3D" id="1.10.260.40">
    <property type="entry name" value="lambda repressor-like DNA-binding domains"/>
    <property type="match status" value="1"/>
</dbReference>
<dbReference type="InterPro" id="IPR010982">
    <property type="entry name" value="Lambda_DNA-bd_dom_sf"/>
</dbReference>
<organism evidence="3 4">
    <name type="scientific">Eubacterium barkeri</name>
    <name type="common">Clostridium barkeri</name>
    <dbReference type="NCBI Taxonomy" id="1528"/>
    <lineage>
        <taxon>Bacteria</taxon>
        <taxon>Bacillati</taxon>
        <taxon>Bacillota</taxon>
        <taxon>Clostridia</taxon>
        <taxon>Eubacteriales</taxon>
        <taxon>Eubacteriaceae</taxon>
        <taxon>Eubacterium</taxon>
    </lineage>
</organism>
<accession>A0A1H3I7F9</accession>
<evidence type="ECO:0000313" key="4">
    <source>
        <dbReference type="Proteomes" id="UP000199652"/>
    </source>
</evidence>
<dbReference type="STRING" id="1528.SAMN04488579_12126"/>
<dbReference type="InterPro" id="IPR001387">
    <property type="entry name" value="Cro/C1-type_HTH"/>
</dbReference>
<sequence length="376" mass="41977">MKNIHLSQKITSLRKDRKITQEALAKFLGVSKAAVSKWETGQSFPDITLLPQLADYFGVTIDTLMGYEPQLTREEIRETYHRLARAFTTEPAESVLSQCRALIHDYYACMPLLFQMGLLLMNHLDRFPAARHPALLQEILVLMTRCKKGAPELGIFKQANAMEALCQYNLGNYDTTIFLLEDCTSTTDCGDDHALLAMAHQAKGDAGAAQETIQVGTYNALLNFSSLLITDLNLIPDQPKRFDTIITRFLALRDAFSLEALHPNTMFQFYLTAASGYLAQGREEAALDMLGHYVAMVTPSLFPFTLHGDDFFNQINPWLSDFDLGPVAPRSDGSIAKSLVAALRDHPAFAMLQTNGRFKNLLAELIQRIEAITHGQ</sequence>
<name>A0A1H3I7F9_EUBBA</name>
<dbReference type="OrthoDB" id="9812495at2"/>
<keyword evidence="1" id="KW-0238">DNA-binding</keyword>
<dbReference type="PANTHER" id="PTHR46558">
    <property type="entry name" value="TRACRIPTIONAL REGULATORY PROTEIN-RELATED-RELATED"/>
    <property type="match status" value="1"/>
</dbReference>
<dbReference type="CDD" id="cd00093">
    <property type="entry name" value="HTH_XRE"/>
    <property type="match status" value="1"/>
</dbReference>
<dbReference type="SMART" id="SM00530">
    <property type="entry name" value="HTH_XRE"/>
    <property type="match status" value="1"/>
</dbReference>
<dbReference type="Pfam" id="PF01381">
    <property type="entry name" value="HTH_3"/>
    <property type="match status" value="1"/>
</dbReference>
<evidence type="ECO:0000313" key="3">
    <source>
        <dbReference type="EMBL" id="SDY23058.1"/>
    </source>
</evidence>
<dbReference type="Proteomes" id="UP000199652">
    <property type="component" value="Unassembled WGS sequence"/>
</dbReference>
<dbReference type="SUPFAM" id="SSF47413">
    <property type="entry name" value="lambda repressor-like DNA-binding domains"/>
    <property type="match status" value="1"/>
</dbReference>
<keyword evidence="4" id="KW-1185">Reference proteome</keyword>
<evidence type="ECO:0000256" key="1">
    <source>
        <dbReference type="ARBA" id="ARBA00023125"/>
    </source>
</evidence>
<evidence type="ECO:0000259" key="2">
    <source>
        <dbReference type="PROSITE" id="PS50943"/>
    </source>
</evidence>
<dbReference type="AlphaFoldDB" id="A0A1H3I7F9"/>
<dbReference type="PROSITE" id="PS50943">
    <property type="entry name" value="HTH_CROC1"/>
    <property type="match status" value="1"/>
</dbReference>
<reference evidence="4" key="1">
    <citation type="submission" date="2016-10" db="EMBL/GenBank/DDBJ databases">
        <authorList>
            <person name="Varghese N."/>
            <person name="Submissions S."/>
        </authorList>
    </citation>
    <scope>NUCLEOTIDE SEQUENCE [LARGE SCALE GENOMIC DNA]</scope>
    <source>
        <strain evidence="4">VPI 5359</strain>
    </source>
</reference>
<feature type="domain" description="HTH cro/C1-type" evidence="2">
    <location>
        <begin position="10"/>
        <end position="64"/>
    </location>
</feature>
<dbReference type="GO" id="GO:0003677">
    <property type="term" value="F:DNA binding"/>
    <property type="evidence" value="ECO:0007669"/>
    <property type="project" value="UniProtKB-KW"/>
</dbReference>
<gene>
    <name evidence="3" type="ORF">SAMN04488579_12126</name>
</gene>
<proteinExistence type="predicted"/>